<proteinExistence type="predicted"/>
<name>A0ABQ8XT49_9EUKA</name>
<gene>
    <name evidence="2" type="ORF">M0813_28355</name>
</gene>
<dbReference type="PANTHER" id="PTHR13016:SF0">
    <property type="entry name" value="AMME SYNDROME CANDIDATE GENE 1 PROTEIN"/>
    <property type="match status" value="1"/>
</dbReference>
<evidence type="ECO:0000259" key="1">
    <source>
        <dbReference type="PROSITE" id="PS51112"/>
    </source>
</evidence>
<evidence type="ECO:0000313" key="3">
    <source>
        <dbReference type="Proteomes" id="UP001150062"/>
    </source>
</evidence>
<dbReference type="Gene3D" id="3.30.700.20">
    <property type="entry name" value="Hypothetical protein ph0010, domain 1"/>
    <property type="match status" value="1"/>
</dbReference>
<dbReference type="Pfam" id="PF01871">
    <property type="entry name" value="AMMECR1"/>
    <property type="match status" value="1"/>
</dbReference>
<accession>A0ABQ8XT49</accession>
<sequence length="198" mass="23224">MTELKATKEMCYYCFDCIIAHFEKRSPFEIDLNEAKAPLFITWKIQKNNDYTLRGCIGTFSSQPLKKGLNEYAKISALRDYRFSPVQKSEIPKMRCYVSLLTNFENAQNYLDWTPGVHGITIQFRGYRGTYLPEVSSDHFNNDKELTIKNLVRKTGFYGNLNQNLKNEINVERYQSSKIDATYEEYLSFLKNKQTNQK</sequence>
<dbReference type="InterPro" id="IPR027485">
    <property type="entry name" value="AMMECR1_N"/>
</dbReference>
<dbReference type="PANTHER" id="PTHR13016">
    <property type="entry name" value="AMMECR1 HOMOLOG"/>
    <property type="match status" value="1"/>
</dbReference>
<reference evidence="2" key="1">
    <citation type="submission" date="2022-08" db="EMBL/GenBank/DDBJ databases">
        <title>Novel sulfate-reducing endosymbionts in the free-living metamonad Anaeramoeba.</title>
        <authorList>
            <person name="Jerlstrom-Hultqvist J."/>
            <person name="Cepicka I."/>
            <person name="Gallot-Lavallee L."/>
            <person name="Salas-Leiva D."/>
            <person name="Curtis B.A."/>
            <person name="Zahonova K."/>
            <person name="Pipaliya S."/>
            <person name="Dacks J."/>
            <person name="Roger A.J."/>
        </authorList>
    </citation>
    <scope>NUCLEOTIDE SEQUENCE</scope>
    <source>
        <strain evidence="2">Schooner1</strain>
    </source>
</reference>
<evidence type="ECO:0000313" key="2">
    <source>
        <dbReference type="EMBL" id="KAJ6235796.1"/>
    </source>
</evidence>
<dbReference type="Proteomes" id="UP001150062">
    <property type="component" value="Unassembled WGS sequence"/>
</dbReference>
<organism evidence="2 3">
    <name type="scientific">Anaeramoeba flamelloides</name>
    <dbReference type="NCBI Taxonomy" id="1746091"/>
    <lineage>
        <taxon>Eukaryota</taxon>
        <taxon>Metamonada</taxon>
        <taxon>Anaeramoebidae</taxon>
        <taxon>Anaeramoeba</taxon>
    </lineage>
</organism>
<protein>
    <submittedName>
        <fullName evidence="2">Ammecr1</fullName>
    </submittedName>
</protein>
<dbReference type="InterPro" id="IPR002733">
    <property type="entry name" value="AMMECR1_domain"/>
</dbReference>
<feature type="domain" description="AMMECR1" evidence="1">
    <location>
        <begin position="1"/>
        <end position="190"/>
    </location>
</feature>
<dbReference type="InterPro" id="IPR023473">
    <property type="entry name" value="AMMECR1"/>
</dbReference>
<dbReference type="PROSITE" id="PS51112">
    <property type="entry name" value="AMMECR1"/>
    <property type="match status" value="1"/>
</dbReference>
<keyword evidence="3" id="KW-1185">Reference proteome</keyword>
<dbReference type="EMBL" id="JAOAOG010000254">
    <property type="protein sequence ID" value="KAJ6235796.1"/>
    <property type="molecule type" value="Genomic_DNA"/>
</dbReference>
<dbReference type="InterPro" id="IPR036071">
    <property type="entry name" value="AMMECR1_dom_sf"/>
</dbReference>
<dbReference type="NCBIfam" id="TIGR00296">
    <property type="entry name" value="TIGR00296 family protein"/>
    <property type="match status" value="1"/>
</dbReference>
<dbReference type="SUPFAM" id="SSF143447">
    <property type="entry name" value="AMMECR1-like"/>
    <property type="match status" value="1"/>
</dbReference>
<comment type="caution">
    <text evidence="2">The sequence shown here is derived from an EMBL/GenBank/DDBJ whole genome shotgun (WGS) entry which is preliminary data.</text>
</comment>